<dbReference type="InterPro" id="IPR029052">
    <property type="entry name" value="Metallo-depent_PP-like"/>
</dbReference>
<reference evidence="2 3" key="1">
    <citation type="submission" date="2023-07" db="EMBL/GenBank/DDBJ databases">
        <title>Genomic Encyclopedia of Type Strains, Phase IV (KMG-IV): sequencing the most valuable type-strain genomes for metagenomic binning, comparative biology and taxonomic classification.</title>
        <authorList>
            <person name="Goeker M."/>
        </authorList>
    </citation>
    <scope>NUCLEOTIDE SEQUENCE [LARGE SCALE GENOMIC DNA]</scope>
    <source>
        <strain evidence="2 3">DSM 11549</strain>
    </source>
</reference>
<sequence length="261" mass="28824">MAFFSAARSAPLHAVPDGCRVYAIGDIHGRFDLLLDLQDQIKADLETSPPEESVEIFLGDYIDRGPNSRAVLEYLFAGEKLCDRRVCLKGNHEAVLLEVLSDPGMLPYWCGQGGSATLRSFGVAPPSGGDQRSLVTCHQALLQALSGGFEQFLRSLALSESVGDYFFVHAGIDPRRPMRAQREEDLVWIREPFLSSGRDFGFCVVHGHTPCDEVDIRANRIDIDTRAFASGRLTCLVLESGERRFLQTQDVAEPEAAVRQP</sequence>
<dbReference type="PANTHER" id="PTHR42850">
    <property type="entry name" value="METALLOPHOSPHOESTERASE"/>
    <property type="match status" value="1"/>
</dbReference>
<feature type="domain" description="Calcineurin-like phosphoesterase" evidence="1">
    <location>
        <begin position="20"/>
        <end position="212"/>
    </location>
</feature>
<keyword evidence="3" id="KW-1185">Reference proteome</keyword>
<proteinExistence type="predicted"/>
<dbReference type="CDD" id="cd00144">
    <property type="entry name" value="MPP_PPP_family"/>
    <property type="match status" value="1"/>
</dbReference>
<gene>
    <name evidence="2" type="ORF">J2R99_002616</name>
</gene>
<dbReference type="EMBL" id="JAUSUK010000002">
    <property type="protein sequence ID" value="MDQ0326747.1"/>
    <property type="molecule type" value="Genomic_DNA"/>
</dbReference>
<accession>A0ABU0C971</accession>
<dbReference type="InterPro" id="IPR004843">
    <property type="entry name" value="Calcineurin-like_PHP"/>
</dbReference>
<dbReference type="InterPro" id="IPR006186">
    <property type="entry name" value="Ser/Thr-sp_prot-phosphatase"/>
</dbReference>
<name>A0ABU0C971_9BRAD</name>
<dbReference type="RefSeq" id="WP_307154883.1">
    <property type="nucleotide sequence ID" value="NZ_JAUSUK010000002.1"/>
</dbReference>
<evidence type="ECO:0000313" key="2">
    <source>
        <dbReference type="EMBL" id="MDQ0326747.1"/>
    </source>
</evidence>
<dbReference type="SUPFAM" id="SSF56300">
    <property type="entry name" value="Metallo-dependent phosphatases"/>
    <property type="match status" value="1"/>
</dbReference>
<keyword evidence="2" id="KW-0378">Hydrolase</keyword>
<dbReference type="GO" id="GO:0004722">
    <property type="term" value="F:protein serine/threonine phosphatase activity"/>
    <property type="evidence" value="ECO:0007669"/>
    <property type="project" value="UniProtKB-EC"/>
</dbReference>
<evidence type="ECO:0000313" key="3">
    <source>
        <dbReference type="Proteomes" id="UP001230253"/>
    </source>
</evidence>
<evidence type="ECO:0000259" key="1">
    <source>
        <dbReference type="Pfam" id="PF00149"/>
    </source>
</evidence>
<dbReference type="Gene3D" id="3.60.21.10">
    <property type="match status" value="1"/>
</dbReference>
<dbReference type="Proteomes" id="UP001230253">
    <property type="component" value="Unassembled WGS sequence"/>
</dbReference>
<organism evidence="2 3">
    <name type="scientific">Rhodopseudomonas julia</name>
    <dbReference type="NCBI Taxonomy" id="200617"/>
    <lineage>
        <taxon>Bacteria</taxon>
        <taxon>Pseudomonadati</taxon>
        <taxon>Pseudomonadota</taxon>
        <taxon>Alphaproteobacteria</taxon>
        <taxon>Hyphomicrobiales</taxon>
        <taxon>Nitrobacteraceae</taxon>
        <taxon>Rhodopseudomonas</taxon>
    </lineage>
</organism>
<dbReference type="InterPro" id="IPR050126">
    <property type="entry name" value="Ap4A_hydrolase"/>
</dbReference>
<dbReference type="PRINTS" id="PR00114">
    <property type="entry name" value="STPHPHTASE"/>
</dbReference>
<dbReference type="PANTHER" id="PTHR42850:SF4">
    <property type="entry name" value="ZINC-DEPENDENT ENDOPOLYPHOSPHATASE"/>
    <property type="match status" value="1"/>
</dbReference>
<dbReference type="Pfam" id="PF00149">
    <property type="entry name" value="Metallophos"/>
    <property type="match status" value="1"/>
</dbReference>
<dbReference type="EC" id="3.1.3.16" evidence="2"/>
<comment type="caution">
    <text evidence="2">The sequence shown here is derived from an EMBL/GenBank/DDBJ whole genome shotgun (WGS) entry which is preliminary data.</text>
</comment>
<protein>
    <submittedName>
        <fullName evidence="2">Serine/threonine protein phosphatase 1</fullName>
        <ecNumber evidence="2">3.1.3.16</ecNumber>
    </submittedName>
</protein>